<dbReference type="SUPFAM" id="SSF55729">
    <property type="entry name" value="Acyl-CoA N-acyltransferases (Nat)"/>
    <property type="match status" value="1"/>
</dbReference>
<gene>
    <name evidence="1" type="ORF">SDC9_94407</name>
</gene>
<name>A0A645ADF6_9ZZZZ</name>
<dbReference type="Gene3D" id="3.40.630.30">
    <property type="match status" value="1"/>
</dbReference>
<sequence length="175" mass="20524">MIIDKLNYRNYQDAAKLMNRLKPEWWSVQSAERQLRHVSESIKTIGWIMYDDCRQPLGWFLCRELIGYSTLELECSGYDDHGIFSLNEQLLPLFEHAIEYARMKGCRWFRTGMSSTAFNIDKQPVKDIPEAMKQLASARLDYHFLLNLGFQVIGIQPDVYETNCHLILLAKDLEK</sequence>
<proteinExistence type="predicted"/>
<organism evidence="1">
    <name type="scientific">bioreactor metagenome</name>
    <dbReference type="NCBI Taxonomy" id="1076179"/>
    <lineage>
        <taxon>unclassified sequences</taxon>
        <taxon>metagenomes</taxon>
        <taxon>ecological metagenomes</taxon>
    </lineage>
</organism>
<dbReference type="InterPro" id="IPR016181">
    <property type="entry name" value="Acyl_CoA_acyltransferase"/>
</dbReference>
<accession>A0A645ADF6</accession>
<dbReference type="EMBL" id="VSSQ01011779">
    <property type="protein sequence ID" value="MPM47694.1"/>
    <property type="molecule type" value="Genomic_DNA"/>
</dbReference>
<evidence type="ECO:0000313" key="1">
    <source>
        <dbReference type="EMBL" id="MPM47694.1"/>
    </source>
</evidence>
<protein>
    <recommendedName>
        <fullName evidence="2">N-acetyltransferase domain-containing protein</fullName>
    </recommendedName>
</protein>
<dbReference type="AlphaFoldDB" id="A0A645ADF6"/>
<evidence type="ECO:0008006" key="2">
    <source>
        <dbReference type="Google" id="ProtNLM"/>
    </source>
</evidence>
<comment type="caution">
    <text evidence="1">The sequence shown here is derived from an EMBL/GenBank/DDBJ whole genome shotgun (WGS) entry which is preliminary data.</text>
</comment>
<reference evidence="1" key="1">
    <citation type="submission" date="2019-08" db="EMBL/GenBank/DDBJ databases">
        <authorList>
            <person name="Kucharzyk K."/>
            <person name="Murdoch R.W."/>
            <person name="Higgins S."/>
            <person name="Loffler F."/>
        </authorList>
    </citation>
    <scope>NUCLEOTIDE SEQUENCE</scope>
</reference>